<dbReference type="PANTHER" id="PTHR30634:SF14">
    <property type="match status" value="1"/>
</dbReference>
<keyword evidence="3" id="KW-1185">Reference proteome</keyword>
<feature type="compositionally biased region" description="Basic and acidic residues" evidence="1">
    <location>
        <begin position="110"/>
        <end position="120"/>
    </location>
</feature>
<feature type="region of interest" description="Disordered" evidence="1">
    <location>
        <begin position="107"/>
        <end position="132"/>
    </location>
</feature>
<proteinExistence type="predicted"/>
<dbReference type="InterPro" id="IPR043737">
    <property type="entry name" value="DUF5682"/>
</dbReference>
<accession>A0A3N1D764</accession>
<dbReference type="Proteomes" id="UP000272400">
    <property type="component" value="Unassembled WGS sequence"/>
</dbReference>
<organism evidence="2 3">
    <name type="scientific">Actinocorallia herbida</name>
    <dbReference type="NCBI Taxonomy" id="58109"/>
    <lineage>
        <taxon>Bacteria</taxon>
        <taxon>Bacillati</taxon>
        <taxon>Actinomycetota</taxon>
        <taxon>Actinomycetes</taxon>
        <taxon>Streptosporangiales</taxon>
        <taxon>Thermomonosporaceae</taxon>
        <taxon>Actinocorallia</taxon>
    </lineage>
</organism>
<dbReference type="RefSeq" id="WP_123668120.1">
    <property type="nucleotide sequence ID" value="NZ_RJKE01000001.1"/>
</dbReference>
<dbReference type="Pfam" id="PF18934">
    <property type="entry name" value="DUF5682"/>
    <property type="match status" value="1"/>
</dbReference>
<name>A0A3N1D764_9ACTN</name>
<evidence type="ECO:0000313" key="2">
    <source>
        <dbReference type="EMBL" id="ROO88948.1"/>
    </source>
</evidence>
<comment type="caution">
    <text evidence="2">The sequence shown here is derived from an EMBL/GenBank/DDBJ whole genome shotgun (WGS) entry which is preliminary data.</text>
</comment>
<gene>
    <name evidence="2" type="ORF">EDD29_6634</name>
</gene>
<dbReference type="PANTHER" id="PTHR30634">
    <property type="entry name" value="OUTER MEMBRANE LOLAB LIPOPROTEIN INSERTION APPARATUS"/>
    <property type="match status" value="1"/>
</dbReference>
<dbReference type="OrthoDB" id="9768066at2"/>
<dbReference type="EMBL" id="RJKE01000001">
    <property type="protein sequence ID" value="ROO88948.1"/>
    <property type="molecule type" value="Genomic_DNA"/>
</dbReference>
<protein>
    <submittedName>
        <fullName evidence="2">Uncharacterized protein</fullName>
    </submittedName>
</protein>
<dbReference type="InterPro" id="IPR050458">
    <property type="entry name" value="LolB"/>
</dbReference>
<sequence length="744" mass="80212">MTVEVYGIRHHGPGSARALDDALAVQRPDIVLVEGPPEADALVPLAADPGMVPPVALLAYTADDAPARAAFWPFAAFSPEWRALEHALRRGVPVRFIDLPAAHTLAGQHAPEDQEKPEKPNEEEDPWRDRVRSDPLGVLAEAAGYDDAERWWDDVIELRGGSDRFAAVAEAMAALREGDDSAFTPREERREAAMRQAIRKALKEGHSNVAVVCGAWHVPALVDEARARVTATRDAAALKGLPKAKVAMTWVPWTHGRLTRASGYGAGVSSPGWYGHLFEVPDRPVERWLTAAARVLRAEGLPASSGHVIEAVRLAESLAVLRGRPLPGLEELTEAVRAVLCEGADLPVALVERRLVVGERLGAVPAGTPMVPLQRDLAAAQRRLRLRPSAEAREQVLDLRTELDLGRSRLLHRLRVLEVGWGEPAGAERGKGTFKETWTLRWQPEFDLRLIEAGALGTTVEEAAGTRVIAAATAPELPELTALAERCLLADLADALPEVMRALADRAATDRDSTRLMAALPPLVRSLRYGDVRGTPTGPLRAVVDGLVIRFCVGLPSAVSALDDDAAAAMLKLVGTVHETLALLDDPAHTERWLTALASLAEAPALHGVLAGRFTRLLLDAGRLPDPAERMSRAVSAGSPPDRAAAWIEGFLSDGALVLLHDEILLSLLDSWLAALPPTAFDTALPLLRRAFSGFASPERRALASAVRRPAAQRSREHQDLDLTRAAPAMATVLTFLDHRTPTP</sequence>
<dbReference type="AlphaFoldDB" id="A0A3N1D764"/>
<evidence type="ECO:0000256" key="1">
    <source>
        <dbReference type="SAM" id="MobiDB-lite"/>
    </source>
</evidence>
<evidence type="ECO:0000313" key="3">
    <source>
        <dbReference type="Proteomes" id="UP000272400"/>
    </source>
</evidence>
<reference evidence="2 3" key="1">
    <citation type="submission" date="2018-11" db="EMBL/GenBank/DDBJ databases">
        <title>Sequencing the genomes of 1000 actinobacteria strains.</title>
        <authorList>
            <person name="Klenk H.-P."/>
        </authorList>
    </citation>
    <scope>NUCLEOTIDE SEQUENCE [LARGE SCALE GENOMIC DNA]</scope>
    <source>
        <strain evidence="2 3">DSM 44254</strain>
    </source>
</reference>